<proteinExistence type="predicted"/>
<dbReference type="AlphaFoldDB" id="A0A9W6CPW4"/>
<organism evidence="5 7">
    <name type="scientific">Xanthobacter flavus</name>
    <dbReference type="NCBI Taxonomy" id="281"/>
    <lineage>
        <taxon>Bacteria</taxon>
        <taxon>Pseudomonadati</taxon>
        <taxon>Pseudomonadota</taxon>
        <taxon>Alphaproteobacteria</taxon>
        <taxon>Hyphomicrobiales</taxon>
        <taxon>Xanthobacteraceae</taxon>
        <taxon>Xanthobacter</taxon>
    </lineage>
</organism>
<gene>
    <name evidence="6" type="ORF">GGQ86_004140</name>
    <name evidence="5" type="ORF">XFLAVUS301_43530</name>
</gene>
<feature type="domain" description="HTH gntR-type" evidence="4">
    <location>
        <begin position="28"/>
        <end position="98"/>
    </location>
</feature>
<dbReference type="Gene3D" id="1.20.120.530">
    <property type="entry name" value="GntR ligand-binding domain-like"/>
    <property type="match status" value="1"/>
</dbReference>
<dbReference type="EMBL" id="JAVDPY010000008">
    <property type="protein sequence ID" value="MDR6335644.1"/>
    <property type="molecule type" value="Genomic_DNA"/>
</dbReference>
<dbReference type="PANTHER" id="PTHR43537">
    <property type="entry name" value="TRANSCRIPTIONAL REGULATOR, GNTR FAMILY"/>
    <property type="match status" value="1"/>
</dbReference>
<sequence>MQTPVHQTPALEVVDPPKLKVEPLEAASSLRMLAYEALKRAITQMDIYGSTTEFRLDERQLSETLGVSRTPIREAMTVLEQEGFVRSVPRRGIFVVRKTKREILDLIVVWAALEAMAARLAATHASDGEIAGLRRLFHEFEAQPLASHMNEYSEANIAFHQAVIRMGGCRLIVDMTENLFLHMRAIRAVSVRQENRHEISMREHMAIIDALETRDPDLAERLVREHTMGLAAHVERHGVFPE</sequence>
<keyword evidence="1" id="KW-0805">Transcription regulation</keyword>
<keyword evidence="3" id="KW-0804">Transcription</keyword>
<dbReference type="SUPFAM" id="SSF48008">
    <property type="entry name" value="GntR ligand-binding domain-like"/>
    <property type="match status" value="1"/>
</dbReference>
<reference evidence="5" key="1">
    <citation type="submission" date="2022-12" db="EMBL/GenBank/DDBJ databases">
        <title>Reference genome sequencing for broad-spectrum identification of bacterial and archaeal isolates by mass spectrometry.</title>
        <authorList>
            <person name="Sekiguchi Y."/>
            <person name="Tourlousse D.M."/>
        </authorList>
    </citation>
    <scope>NUCLEOTIDE SEQUENCE</scope>
    <source>
        <strain evidence="5">301</strain>
    </source>
</reference>
<dbReference type="EMBL" id="BSDO01000008">
    <property type="protein sequence ID" value="GLI24679.1"/>
    <property type="molecule type" value="Genomic_DNA"/>
</dbReference>
<evidence type="ECO:0000256" key="3">
    <source>
        <dbReference type="ARBA" id="ARBA00023163"/>
    </source>
</evidence>
<evidence type="ECO:0000313" key="5">
    <source>
        <dbReference type="EMBL" id="GLI24679.1"/>
    </source>
</evidence>
<dbReference type="SMART" id="SM00895">
    <property type="entry name" value="FCD"/>
    <property type="match status" value="1"/>
</dbReference>
<evidence type="ECO:0000256" key="1">
    <source>
        <dbReference type="ARBA" id="ARBA00023015"/>
    </source>
</evidence>
<name>A0A9W6CPW4_XANFL</name>
<evidence type="ECO:0000259" key="4">
    <source>
        <dbReference type="PROSITE" id="PS50949"/>
    </source>
</evidence>
<keyword evidence="2 6" id="KW-0238">DNA-binding</keyword>
<reference evidence="6 8" key="2">
    <citation type="submission" date="2023-07" db="EMBL/GenBank/DDBJ databases">
        <title>Genomic Encyclopedia of Type Strains, Phase IV (KMG-IV): sequencing the most valuable type-strain genomes for metagenomic binning, comparative biology and taxonomic classification.</title>
        <authorList>
            <person name="Goeker M."/>
        </authorList>
    </citation>
    <scope>NUCLEOTIDE SEQUENCE [LARGE SCALE GENOMIC DNA]</scope>
    <source>
        <strain evidence="6 8">DSM 338</strain>
    </source>
</reference>
<dbReference type="SUPFAM" id="SSF46785">
    <property type="entry name" value="Winged helix' DNA-binding domain"/>
    <property type="match status" value="1"/>
</dbReference>
<dbReference type="GO" id="GO:0003677">
    <property type="term" value="F:DNA binding"/>
    <property type="evidence" value="ECO:0007669"/>
    <property type="project" value="UniProtKB-KW"/>
</dbReference>
<evidence type="ECO:0000313" key="6">
    <source>
        <dbReference type="EMBL" id="MDR6335644.1"/>
    </source>
</evidence>
<dbReference type="InterPro" id="IPR036388">
    <property type="entry name" value="WH-like_DNA-bd_sf"/>
</dbReference>
<comment type="caution">
    <text evidence="5">The sequence shown here is derived from an EMBL/GenBank/DDBJ whole genome shotgun (WGS) entry which is preliminary data.</text>
</comment>
<dbReference type="Pfam" id="PF00392">
    <property type="entry name" value="GntR"/>
    <property type="match status" value="1"/>
</dbReference>
<evidence type="ECO:0000313" key="7">
    <source>
        <dbReference type="Proteomes" id="UP001144397"/>
    </source>
</evidence>
<dbReference type="PROSITE" id="PS50949">
    <property type="entry name" value="HTH_GNTR"/>
    <property type="match status" value="1"/>
</dbReference>
<dbReference type="PRINTS" id="PR00035">
    <property type="entry name" value="HTHGNTR"/>
</dbReference>
<dbReference type="InterPro" id="IPR011711">
    <property type="entry name" value="GntR_C"/>
</dbReference>
<evidence type="ECO:0000313" key="8">
    <source>
        <dbReference type="Proteomes" id="UP001245370"/>
    </source>
</evidence>
<protein>
    <submittedName>
        <fullName evidence="5 6">Transcriptional regulator</fullName>
    </submittedName>
</protein>
<dbReference type="SMART" id="SM00345">
    <property type="entry name" value="HTH_GNTR"/>
    <property type="match status" value="1"/>
</dbReference>
<dbReference type="PANTHER" id="PTHR43537:SF49">
    <property type="entry name" value="TRANSCRIPTIONAL REGULATORY PROTEIN"/>
    <property type="match status" value="1"/>
</dbReference>
<dbReference type="GO" id="GO:0003700">
    <property type="term" value="F:DNA-binding transcription factor activity"/>
    <property type="evidence" value="ECO:0007669"/>
    <property type="project" value="InterPro"/>
</dbReference>
<evidence type="ECO:0000256" key="2">
    <source>
        <dbReference type="ARBA" id="ARBA00023125"/>
    </source>
</evidence>
<dbReference type="Proteomes" id="UP001144397">
    <property type="component" value="Unassembled WGS sequence"/>
</dbReference>
<dbReference type="Gene3D" id="1.10.10.10">
    <property type="entry name" value="Winged helix-like DNA-binding domain superfamily/Winged helix DNA-binding domain"/>
    <property type="match status" value="1"/>
</dbReference>
<dbReference type="Pfam" id="PF07729">
    <property type="entry name" value="FCD"/>
    <property type="match status" value="1"/>
</dbReference>
<dbReference type="InterPro" id="IPR036390">
    <property type="entry name" value="WH_DNA-bd_sf"/>
</dbReference>
<accession>A0A9W6CPW4</accession>
<dbReference type="InterPro" id="IPR000524">
    <property type="entry name" value="Tscrpt_reg_HTH_GntR"/>
</dbReference>
<dbReference type="InterPro" id="IPR008920">
    <property type="entry name" value="TF_FadR/GntR_C"/>
</dbReference>
<dbReference type="Proteomes" id="UP001245370">
    <property type="component" value="Unassembled WGS sequence"/>
</dbReference>
<keyword evidence="8" id="KW-1185">Reference proteome</keyword>
<dbReference type="CDD" id="cd07377">
    <property type="entry name" value="WHTH_GntR"/>
    <property type="match status" value="1"/>
</dbReference>